<dbReference type="SUPFAM" id="SSF52418">
    <property type="entry name" value="Nucleoside phosphorylase/phosphoribosyltransferase catalytic domain"/>
    <property type="match status" value="1"/>
</dbReference>
<feature type="domain" description="Glycosyl transferase family 3" evidence="10">
    <location>
        <begin position="77"/>
        <end position="326"/>
    </location>
</feature>
<comment type="similarity">
    <text evidence="9">Belongs to the anthranilate phosphoribosyltransferase family.</text>
</comment>
<feature type="binding site" evidence="9">
    <location>
        <position position="123"/>
    </location>
    <ligand>
        <name>5-phospho-alpha-D-ribose 1-diphosphate</name>
        <dbReference type="ChEBI" id="CHEBI:58017"/>
    </ligand>
</feature>
<dbReference type="NCBIfam" id="TIGR01245">
    <property type="entry name" value="trpD"/>
    <property type="match status" value="1"/>
</dbReference>
<dbReference type="FunFam" id="3.40.1030.10:FF:000002">
    <property type="entry name" value="Anthranilate phosphoribosyltransferase"/>
    <property type="match status" value="1"/>
</dbReference>
<dbReference type="Gene3D" id="3.40.1030.10">
    <property type="entry name" value="Nucleoside phosphorylase/phosphoribosyltransferase catalytic domain"/>
    <property type="match status" value="1"/>
</dbReference>
<dbReference type="GO" id="GO:0004048">
    <property type="term" value="F:anthranilate phosphoribosyltransferase activity"/>
    <property type="evidence" value="ECO:0007669"/>
    <property type="project" value="UniProtKB-UniRule"/>
</dbReference>
<evidence type="ECO:0000313" key="12">
    <source>
        <dbReference type="EMBL" id="HEN15087.1"/>
    </source>
</evidence>
<feature type="binding site" evidence="9">
    <location>
        <begin position="93"/>
        <end position="96"/>
    </location>
    <ligand>
        <name>5-phospho-alpha-D-ribose 1-diphosphate</name>
        <dbReference type="ChEBI" id="CHEBI:58017"/>
    </ligand>
</feature>
<feature type="binding site" evidence="9">
    <location>
        <position position="228"/>
    </location>
    <ligand>
        <name>Mg(2+)</name>
        <dbReference type="ChEBI" id="CHEBI:18420"/>
        <label>2</label>
    </ligand>
</feature>
<comment type="subunit">
    <text evidence="9">Homodimer.</text>
</comment>
<dbReference type="Pfam" id="PF02885">
    <property type="entry name" value="Glycos_trans_3N"/>
    <property type="match status" value="1"/>
</dbReference>
<dbReference type="Pfam" id="PF00591">
    <property type="entry name" value="Glycos_transf_3"/>
    <property type="match status" value="1"/>
</dbReference>
<organism evidence="12">
    <name type="scientific">Schlesneria paludicola</name>
    <dbReference type="NCBI Taxonomy" id="360056"/>
    <lineage>
        <taxon>Bacteria</taxon>
        <taxon>Pseudomonadati</taxon>
        <taxon>Planctomycetota</taxon>
        <taxon>Planctomycetia</taxon>
        <taxon>Planctomycetales</taxon>
        <taxon>Planctomycetaceae</taxon>
        <taxon>Schlesneria</taxon>
    </lineage>
</organism>
<feature type="binding site" evidence="9">
    <location>
        <position position="169"/>
    </location>
    <ligand>
        <name>anthranilate</name>
        <dbReference type="ChEBI" id="CHEBI:16567"/>
        <label>2</label>
    </ligand>
</feature>
<evidence type="ECO:0000256" key="4">
    <source>
        <dbReference type="ARBA" id="ARBA00022679"/>
    </source>
</evidence>
<dbReference type="AlphaFoldDB" id="A0A7C2K042"/>
<evidence type="ECO:0000256" key="2">
    <source>
        <dbReference type="ARBA" id="ARBA00022605"/>
    </source>
</evidence>
<feature type="binding site" evidence="9">
    <location>
        <position position="91"/>
    </location>
    <ligand>
        <name>5-phospho-alpha-D-ribose 1-diphosphate</name>
        <dbReference type="ChEBI" id="CHEBI:58017"/>
    </ligand>
</feature>
<keyword evidence="3 9" id="KW-0328">Glycosyltransferase</keyword>
<dbReference type="InterPro" id="IPR005940">
    <property type="entry name" value="Anthranilate_Pribosyl_Tfrase"/>
</dbReference>
<feature type="binding site" evidence="9">
    <location>
        <position position="83"/>
    </location>
    <ligand>
        <name>anthranilate</name>
        <dbReference type="ChEBI" id="CHEBI:16567"/>
        <label>1</label>
    </ligand>
</feature>
<dbReference type="UniPathway" id="UPA00035">
    <property type="reaction ID" value="UER00041"/>
</dbReference>
<evidence type="ECO:0000256" key="5">
    <source>
        <dbReference type="ARBA" id="ARBA00022822"/>
    </source>
</evidence>
<evidence type="ECO:0000256" key="9">
    <source>
        <dbReference type="HAMAP-Rule" id="MF_00211"/>
    </source>
</evidence>
<keyword evidence="2 9" id="KW-0028">Amino-acid biosynthesis</keyword>
<feature type="binding site" evidence="9">
    <location>
        <position position="114"/>
    </location>
    <ligand>
        <name>anthranilate</name>
        <dbReference type="ChEBI" id="CHEBI:16567"/>
        <label>1</label>
    </ligand>
</feature>
<name>A0A7C2K042_9PLAN</name>
<comment type="similarity">
    <text evidence="8">In the C-terminal section; belongs to the anthranilate phosphoribosyltransferase family.</text>
</comment>
<evidence type="ECO:0000256" key="3">
    <source>
        <dbReference type="ARBA" id="ARBA00022676"/>
    </source>
</evidence>
<comment type="caution">
    <text evidence="12">The sequence shown here is derived from an EMBL/GenBank/DDBJ whole genome shotgun (WGS) entry which is preliminary data.</text>
</comment>
<sequence length="345" mass="36118">MLDELTAVVTAALEQREIGEAEMHRAVAAMMDGRCSEMEIASVLTALRCRGESVDQLVGAARAMRERATPIATKRRGLLDTCGTGGDGLHTFNVSTATALVAAAAGVPVAKHGNRSASSRSGSADVLEALGVSLALTPQQVGECIDDVGIGFCFAQSVHTAMKHVAPVRKQLGFRTIFNLLGPLTNPAGAEFQLVGACRITLAELLAEALSRLGVKHALVVCGNDELDEVSLWGETTVIQVRGEAVLRHTWTATTLELPECSVSDVRVGSPEESAAVVRGVLEGAVGPARNLVLANAAAAFVAAERVETPRQGVELAAGAIDTGEAARLLERFAARTRDVVPEKR</sequence>
<keyword evidence="9" id="KW-0479">Metal-binding</keyword>
<feature type="binding site" evidence="9">
    <location>
        <position position="83"/>
    </location>
    <ligand>
        <name>5-phospho-alpha-D-ribose 1-diphosphate</name>
        <dbReference type="ChEBI" id="CHEBI:58017"/>
    </ligand>
</feature>
<keyword evidence="9" id="KW-0460">Magnesium</keyword>
<evidence type="ECO:0000256" key="1">
    <source>
        <dbReference type="ARBA" id="ARBA00004907"/>
    </source>
</evidence>
<comment type="caution">
    <text evidence="9">Lacks conserved residue(s) required for the propagation of feature annotation.</text>
</comment>
<dbReference type="InterPro" id="IPR017459">
    <property type="entry name" value="Glycosyl_Trfase_fam3_N_dom"/>
</dbReference>
<evidence type="ECO:0000256" key="7">
    <source>
        <dbReference type="ARBA" id="ARBA00052328"/>
    </source>
</evidence>
<feature type="binding site" evidence="9">
    <location>
        <position position="229"/>
    </location>
    <ligand>
        <name>Mg(2+)</name>
        <dbReference type="ChEBI" id="CHEBI:18420"/>
        <label>1</label>
    </ligand>
</feature>
<comment type="cofactor">
    <cofactor evidence="9">
        <name>Mg(2+)</name>
        <dbReference type="ChEBI" id="CHEBI:18420"/>
    </cofactor>
    <text evidence="9">Binds 2 magnesium ions per monomer.</text>
</comment>
<dbReference type="GO" id="GO:0000287">
    <property type="term" value="F:magnesium ion binding"/>
    <property type="evidence" value="ECO:0007669"/>
    <property type="project" value="UniProtKB-UniRule"/>
</dbReference>
<keyword evidence="6 9" id="KW-0057">Aromatic amino acid biosynthesis</keyword>
<comment type="function">
    <text evidence="9">Catalyzes the transfer of the phosphoribosyl group of 5-phosphorylribose-1-pyrophosphate (PRPP) to anthranilate to yield N-(5'-phosphoribosyl)-anthranilate (PRA).</text>
</comment>
<dbReference type="InterPro" id="IPR035902">
    <property type="entry name" value="Nuc_phospho_transferase"/>
</dbReference>
<comment type="catalytic activity">
    <reaction evidence="7 9">
        <text>N-(5-phospho-beta-D-ribosyl)anthranilate + diphosphate = 5-phospho-alpha-D-ribose 1-diphosphate + anthranilate</text>
        <dbReference type="Rhea" id="RHEA:11768"/>
        <dbReference type="ChEBI" id="CHEBI:16567"/>
        <dbReference type="ChEBI" id="CHEBI:18277"/>
        <dbReference type="ChEBI" id="CHEBI:33019"/>
        <dbReference type="ChEBI" id="CHEBI:58017"/>
        <dbReference type="EC" id="2.4.2.18"/>
    </reaction>
</comment>
<keyword evidence="4 9" id="KW-0808">Transferase</keyword>
<evidence type="ECO:0000256" key="8">
    <source>
        <dbReference type="ARBA" id="ARBA00061188"/>
    </source>
</evidence>
<dbReference type="GO" id="GO:0000162">
    <property type="term" value="P:L-tryptophan biosynthetic process"/>
    <property type="evidence" value="ECO:0007669"/>
    <property type="project" value="UniProtKB-UniRule"/>
</dbReference>
<dbReference type="EMBL" id="DSOK01000186">
    <property type="protein sequence ID" value="HEN15087.1"/>
    <property type="molecule type" value="Genomic_DNA"/>
</dbReference>
<dbReference type="PANTHER" id="PTHR43285:SF2">
    <property type="entry name" value="ANTHRANILATE PHOSPHORIBOSYLTRANSFERASE"/>
    <property type="match status" value="1"/>
</dbReference>
<proteinExistence type="inferred from homology"/>
<keyword evidence="5 9" id="KW-0822">Tryptophan biosynthesis</keyword>
<evidence type="ECO:0000259" key="10">
    <source>
        <dbReference type="Pfam" id="PF00591"/>
    </source>
</evidence>
<dbReference type="SUPFAM" id="SSF47648">
    <property type="entry name" value="Nucleoside phosphorylase/phosphoribosyltransferase N-terminal domain"/>
    <property type="match status" value="1"/>
</dbReference>
<evidence type="ECO:0000256" key="6">
    <source>
        <dbReference type="ARBA" id="ARBA00023141"/>
    </source>
</evidence>
<evidence type="ECO:0000259" key="11">
    <source>
        <dbReference type="Pfam" id="PF02885"/>
    </source>
</evidence>
<dbReference type="InterPro" id="IPR036320">
    <property type="entry name" value="Glycosyl_Trfase_fam3_N_dom_sf"/>
</dbReference>
<feature type="binding site" evidence="9">
    <location>
        <begin position="86"/>
        <end position="87"/>
    </location>
    <ligand>
        <name>5-phospho-alpha-D-ribose 1-diphosphate</name>
        <dbReference type="ChEBI" id="CHEBI:58017"/>
    </ligand>
</feature>
<dbReference type="EC" id="2.4.2.18" evidence="9"/>
<protein>
    <recommendedName>
        <fullName evidence="9">Anthranilate phosphoribosyltransferase</fullName>
        <ecNumber evidence="9">2.4.2.18</ecNumber>
    </recommendedName>
</protein>
<gene>
    <name evidence="9 12" type="primary">trpD</name>
    <name evidence="12" type="ORF">ENQ76_06415</name>
</gene>
<dbReference type="HAMAP" id="MF_00211">
    <property type="entry name" value="TrpD"/>
    <property type="match status" value="1"/>
</dbReference>
<dbReference type="PANTHER" id="PTHR43285">
    <property type="entry name" value="ANTHRANILATE PHOSPHORIBOSYLTRANSFERASE"/>
    <property type="match status" value="1"/>
</dbReference>
<feature type="binding site" evidence="9">
    <location>
        <position position="229"/>
    </location>
    <ligand>
        <name>Mg(2+)</name>
        <dbReference type="ChEBI" id="CHEBI:18420"/>
        <label>2</label>
    </ligand>
</feature>
<feature type="binding site" evidence="9">
    <location>
        <position position="95"/>
    </location>
    <ligand>
        <name>Mg(2+)</name>
        <dbReference type="ChEBI" id="CHEBI:18420"/>
        <label>1</label>
    </ligand>
</feature>
<dbReference type="Gene3D" id="1.20.970.10">
    <property type="entry name" value="Transferase, Pyrimidine Nucleoside Phosphorylase, Chain C"/>
    <property type="match status" value="1"/>
</dbReference>
<dbReference type="InterPro" id="IPR000312">
    <property type="entry name" value="Glycosyl_Trfase_fam3"/>
</dbReference>
<feature type="domain" description="Glycosyl transferase family 3 N-terminal" evidence="11">
    <location>
        <begin position="12"/>
        <end position="68"/>
    </location>
</feature>
<comment type="pathway">
    <text evidence="1 9">Amino-acid biosynthesis; L-tryptophan biosynthesis; L-tryptophan from chorismate: step 2/5.</text>
</comment>
<accession>A0A7C2K042</accession>
<reference evidence="12" key="1">
    <citation type="journal article" date="2020" name="mSystems">
        <title>Genome- and Community-Level Interaction Insights into Carbon Utilization and Element Cycling Functions of Hydrothermarchaeota in Hydrothermal Sediment.</title>
        <authorList>
            <person name="Zhou Z."/>
            <person name="Liu Y."/>
            <person name="Xu W."/>
            <person name="Pan J."/>
            <person name="Luo Z.H."/>
            <person name="Li M."/>
        </authorList>
    </citation>
    <scope>NUCLEOTIDE SEQUENCE [LARGE SCALE GENOMIC DNA]</scope>
    <source>
        <strain evidence="12">SpSt-339</strain>
    </source>
</reference>
<feature type="binding site" evidence="9">
    <location>
        <begin position="111"/>
        <end position="119"/>
    </location>
    <ligand>
        <name>5-phospho-alpha-D-ribose 1-diphosphate</name>
        <dbReference type="ChEBI" id="CHEBI:58017"/>
    </ligand>
</feature>
<dbReference type="GO" id="GO:0005829">
    <property type="term" value="C:cytosol"/>
    <property type="evidence" value="ECO:0007669"/>
    <property type="project" value="TreeGrafter"/>
</dbReference>